<evidence type="ECO:0000256" key="8">
    <source>
        <dbReference type="ARBA" id="ARBA00023136"/>
    </source>
</evidence>
<evidence type="ECO:0000259" key="13">
    <source>
        <dbReference type="Pfam" id="PF18075"/>
    </source>
</evidence>
<accession>A0A1G2R9M9</accession>
<dbReference type="InterPro" id="IPR040690">
    <property type="entry name" value="FtsX_ECD"/>
</dbReference>
<dbReference type="Pfam" id="PF02687">
    <property type="entry name" value="FtsX"/>
    <property type="match status" value="1"/>
</dbReference>
<reference evidence="14 15" key="1">
    <citation type="journal article" date="2016" name="Nat. Commun.">
        <title>Thousands of microbial genomes shed light on interconnected biogeochemical processes in an aquifer system.</title>
        <authorList>
            <person name="Anantharaman K."/>
            <person name="Brown C.T."/>
            <person name="Hug L.A."/>
            <person name="Sharon I."/>
            <person name="Castelle C.J."/>
            <person name="Probst A.J."/>
            <person name="Thomas B.C."/>
            <person name="Singh A."/>
            <person name="Wilkins M.J."/>
            <person name="Karaoz U."/>
            <person name="Brodie E.L."/>
            <person name="Williams K.H."/>
            <person name="Hubbard S.S."/>
            <person name="Banfield J.F."/>
        </authorList>
    </citation>
    <scope>NUCLEOTIDE SEQUENCE [LARGE SCALE GENOMIC DNA]</scope>
</reference>
<evidence type="ECO:0000256" key="6">
    <source>
        <dbReference type="ARBA" id="ARBA00022692"/>
    </source>
</evidence>
<evidence type="ECO:0000256" key="11">
    <source>
        <dbReference type="SAM" id="Phobius"/>
    </source>
</evidence>
<keyword evidence="6 11" id="KW-0812">Transmembrane</keyword>
<keyword evidence="4 10" id="KW-1003">Cell membrane</keyword>
<proteinExistence type="inferred from homology"/>
<dbReference type="PANTHER" id="PTHR47755:SF1">
    <property type="entry name" value="CELL DIVISION PROTEIN FTSX"/>
    <property type="match status" value="1"/>
</dbReference>
<dbReference type="Proteomes" id="UP000179258">
    <property type="component" value="Unassembled WGS sequence"/>
</dbReference>
<comment type="similarity">
    <text evidence="2 10">Belongs to the ABC-4 integral membrane protein family. FtsX subfamily.</text>
</comment>
<dbReference type="GO" id="GO:0051301">
    <property type="term" value="P:cell division"/>
    <property type="evidence" value="ECO:0007669"/>
    <property type="project" value="UniProtKB-KW"/>
</dbReference>
<dbReference type="Gene3D" id="3.30.70.3040">
    <property type="match status" value="1"/>
</dbReference>
<dbReference type="InterPro" id="IPR003838">
    <property type="entry name" value="ABC3_permease_C"/>
</dbReference>
<keyword evidence="8 10" id="KW-0472">Membrane</keyword>
<feature type="domain" description="ABC3 transporter permease C-terminal" evidence="12">
    <location>
        <begin position="183"/>
        <end position="301"/>
    </location>
</feature>
<keyword evidence="5 10" id="KW-0132">Cell division</keyword>
<evidence type="ECO:0000256" key="2">
    <source>
        <dbReference type="ARBA" id="ARBA00007379"/>
    </source>
</evidence>
<keyword evidence="9 10" id="KW-0131">Cell cycle</keyword>
<dbReference type="GO" id="GO:0005886">
    <property type="term" value="C:plasma membrane"/>
    <property type="evidence" value="ECO:0007669"/>
    <property type="project" value="UniProtKB-SubCell"/>
</dbReference>
<dbReference type="PIRSF" id="PIRSF003097">
    <property type="entry name" value="FtsX"/>
    <property type="match status" value="1"/>
</dbReference>
<keyword evidence="7 11" id="KW-1133">Transmembrane helix</keyword>
<evidence type="ECO:0000313" key="14">
    <source>
        <dbReference type="EMBL" id="OHA68801.1"/>
    </source>
</evidence>
<feature type="transmembrane region" description="Helical" evidence="11">
    <location>
        <begin position="223"/>
        <end position="254"/>
    </location>
</feature>
<feature type="transmembrane region" description="Helical" evidence="11">
    <location>
        <begin position="21"/>
        <end position="44"/>
    </location>
</feature>
<feature type="transmembrane region" description="Helical" evidence="11">
    <location>
        <begin position="274"/>
        <end position="297"/>
    </location>
</feature>
<comment type="subcellular location">
    <subcellularLocation>
        <location evidence="1">Cell membrane</location>
        <topology evidence="1">Multi-pass membrane protein</topology>
    </subcellularLocation>
</comment>
<dbReference type="Pfam" id="PF18075">
    <property type="entry name" value="FtsX_ECD"/>
    <property type="match status" value="1"/>
</dbReference>
<evidence type="ECO:0000259" key="12">
    <source>
        <dbReference type="Pfam" id="PF02687"/>
    </source>
</evidence>
<evidence type="ECO:0000256" key="4">
    <source>
        <dbReference type="ARBA" id="ARBA00022475"/>
    </source>
</evidence>
<evidence type="ECO:0000256" key="9">
    <source>
        <dbReference type="ARBA" id="ARBA00023306"/>
    </source>
</evidence>
<evidence type="ECO:0000256" key="5">
    <source>
        <dbReference type="ARBA" id="ARBA00022618"/>
    </source>
</evidence>
<protein>
    <recommendedName>
        <fullName evidence="3 10">Cell division protein FtsX</fullName>
    </recommendedName>
</protein>
<sequence length="302" mass="33783">MALTSFKRIFRQSLLNIRRQESVSVAAILILVITLTLIALLFVLRGLTLQTIHSLQDQIDVSVYFKEDVAEENIFATQDELKKLSEVKEVKYVSPDEALEQFREKYKEDPAVMESLDEVGKNPLLAALNVKVWEPPQYESVVNFLKASSFSDFIESIDYSQNKAVIERLFQITSGVTRWGLGVSLALGLMAALLIFNTVRIAISGTRQEIKVMHLVGADRRFLMGPFMVQGAIIGFIAVVITLLFLAIISLAIGSRISAFTAGFHPFKYLLSNFWMIFGAQLLVGVGIGVVSSWLAVRKYLR</sequence>
<evidence type="ECO:0000256" key="3">
    <source>
        <dbReference type="ARBA" id="ARBA00021907"/>
    </source>
</evidence>
<feature type="domain" description="FtsX extracellular" evidence="13">
    <location>
        <begin position="60"/>
        <end position="146"/>
    </location>
</feature>
<name>A0A1G2R9M9_9BACT</name>
<dbReference type="AlphaFoldDB" id="A0A1G2R9M9"/>
<comment type="caution">
    <text evidence="14">The sequence shown here is derived from an EMBL/GenBank/DDBJ whole genome shotgun (WGS) entry which is preliminary data.</text>
</comment>
<dbReference type="EMBL" id="MHTX01000007">
    <property type="protein sequence ID" value="OHA68801.1"/>
    <property type="molecule type" value="Genomic_DNA"/>
</dbReference>
<dbReference type="PANTHER" id="PTHR47755">
    <property type="entry name" value="CELL DIVISION PROTEIN FTSX"/>
    <property type="match status" value="1"/>
</dbReference>
<gene>
    <name evidence="14" type="ORF">A3D59_02190</name>
</gene>
<feature type="transmembrane region" description="Helical" evidence="11">
    <location>
        <begin position="179"/>
        <end position="203"/>
    </location>
</feature>
<evidence type="ECO:0000256" key="7">
    <source>
        <dbReference type="ARBA" id="ARBA00022989"/>
    </source>
</evidence>
<evidence type="ECO:0000256" key="10">
    <source>
        <dbReference type="PIRNR" id="PIRNR003097"/>
    </source>
</evidence>
<dbReference type="InterPro" id="IPR004513">
    <property type="entry name" value="FtsX"/>
</dbReference>
<evidence type="ECO:0000313" key="15">
    <source>
        <dbReference type="Proteomes" id="UP000179258"/>
    </source>
</evidence>
<organism evidence="14 15">
    <name type="scientific">Candidatus Wildermuthbacteria bacterium RIFCSPHIGHO2_02_FULL_47_17</name>
    <dbReference type="NCBI Taxonomy" id="1802452"/>
    <lineage>
        <taxon>Bacteria</taxon>
        <taxon>Candidatus Wildermuthiibacteriota</taxon>
    </lineage>
</organism>
<evidence type="ECO:0000256" key="1">
    <source>
        <dbReference type="ARBA" id="ARBA00004651"/>
    </source>
</evidence>